<organism evidence="2 3">
    <name type="scientific">Sphaerobolus stellatus (strain SS14)</name>
    <dbReference type="NCBI Taxonomy" id="990650"/>
    <lineage>
        <taxon>Eukaryota</taxon>
        <taxon>Fungi</taxon>
        <taxon>Dikarya</taxon>
        <taxon>Basidiomycota</taxon>
        <taxon>Agaricomycotina</taxon>
        <taxon>Agaricomycetes</taxon>
        <taxon>Phallomycetidae</taxon>
        <taxon>Geastrales</taxon>
        <taxon>Sphaerobolaceae</taxon>
        <taxon>Sphaerobolus</taxon>
    </lineage>
</organism>
<name>A0A0C9VTG6_SPHS4</name>
<gene>
    <name evidence="2" type="ORF">M422DRAFT_255158</name>
</gene>
<accession>A0A0C9VTG6</accession>
<feature type="region of interest" description="Disordered" evidence="1">
    <location>
        <begin position="1"/>
        <end position="109"/>
    </location>
</feature>
<dbReference type="HOGENOM" id="CLU_1511550_0_0_1"/>
<evidence type="ECO:0000313" key="2">
    <source>
        <dbReference type="EMBL" id="KIJ41835.1"/>
    </source>
</evidence>
<evidence type="ECO:0000256" key="1">
    <source>
        <dbReference type="SAM" id="MobiDB-lite"/>
    </source>
</evidence>
<dbReference type="Proteomes" id="UP000054279">
    <property type="component" value="Unassembled WGS sequence"/>
</dbReference>
<evidence type="ECO:0000313" key="3">
    <source>
        <dbReference type="Proteomes" id="UP000054279"/>
    </source>
</evidence>
<dbReference type="AlphaFoldDB" id="A0A0C9VTG6"/>
<feature type="compositionally biased region" description="Basic and acidic residues" evidence="1">
    <location>
        <begin position="87"/>
        <end position="101"/>
    </location>
</feature>
<feature type="compositionally biased region" description="Polar residues" evidence="1">
    <location>
        <begin position="65"/>
        <end position="78"/>
    </location>
</feature>
<reference evidence="2 3" key="1">
    <citation type="submission" date="2014-06" db="EMBL/GenBank/DDBJ databases">
        <title>Evolutionary Origins and Diversification of the Mycorrhizal Mutualists.</title>
        <authorList>
            <consortium name="DOE Joint Genome Institute"/>
            <consortium name="Mycorrhizal Genomics Consortium"/>
            <person name="Kohler A."/>
            <person name="Kuo A."/>
            <person name="Nagy L.G."/>
            <person name="Floudas D."/>
            <person name="Copeland A."/>
            <person name="Barry K.W."/>
            <person name="Cichocki N."/>
            <person name="Veneault-Fourrey C."/>
            <person name="LaButti K."/>
            <person name="Lindquist E.A."/>
            <person name="Lipzen A."/>
            <person name="Lundell T."/>
            <person name="Morin E."/>
            <person name="Murat C."/>
            <person name="Riley R."/>
            <person name="Ohm R."/>
            <person name="Sun H."/>
            <person name="Tunlid A."/>
            <person name="Henrissat B."/>
            <person name="Grigoriev I.V."/>
            <person name="Hibbett D.S."/>
            <person name="Martin F."/>
        </authorList>
    </citation>
    <scope>NUCLEOTIDE SEQUENCE [LARGE SCALE GENOMIC DNA]</scope>
    <source>
        <strain evidence="2 3">SS14</strain>
    </source>
</reference>
<feature type="compositionally biased region" description="Polar residues" evidence="1">
    <location>
        <begin position="1"/>
        <end position="11"/>
    </location>
</feature>
<protein>
    <submittedName>
        <fullName evidence="2">Uncharacterized protein</fullName>
    </submittedName>
</protein>
<keyword evidence="3" id="KW-1185">Reference proteome</keyword>
<sequence length="178" mass="19944">MYQSAPVTCTAPTKPHSIISAPKRQHQVLSSSRGQQFDGRAQRRISGQLNRVQVEKGRKVWTFKPRNTSNTKGNTRARATSVEPEVEAEHEADPSPQDKQDATPSSRRLRNALSESIKPEHIPLPRLHRSHQRAITVPNQSYDSALHTPPPTAQWIIALLNSFPSDVPYTPNEAPHRT</sequence>
<dbReference type="EMBL" id="KN837134">
    <property type="protein sequence ID" value="KIJ41835.1"/>
    <property type="molecule type" value="Genomic_DNA"/>
</dbReference>
<proteinExistence type="predicted"/>